<accession>A0A2Z4LPI5</accession>
<evidence type="ECO:0000259" key="3">
    <source>
        <dbReference type="Pfam" id="PF08338"/>
    </source>
</evidence>
<reference evidence="4 5" key="1">
    <citation type="submission" date="2018-06" db="EMBL/GenBank/DDBJ databases">
        <title>Spongiibacterium sp. HME9304 Genome sequencing and assembly.</title>
        <authorList>
            <person name="Kang H."/>
            <person name="Kim H."/>
            <person name="Joh K."/>
        </authorList>
    </citation>
    <scope>NUCLEOTIDE SEQUENCE [LARGE SCALE GENOMIC DNA]</scope>
    <source>
        <strain evidence="4 5">HME9304</strain>
    </source>
</reference>
<feature type="domain" description="DUF1731" evidence="3">
    <location>
        <begin position="254"/>
        <end position="300"/>
    </location>
</feature>
<dbReference type="Gene3D" id="3.40.50.720">
    <property type="entry name" value="NAD(P)-binding Rossmann-like Domain"/>
    <property type="match status" value="1"/>
</dbReference>
<dbReference type="EMBL" id="CP030104">
    <property type="protein sequence ID" value="AWX43464.1"/>
    <property type="molecule type" value="Genomic_DNA"/>
</dbReference>
<name>A0A2Z4LPI5_9FLAO</name>
<sequence length="321" mass="35760">MKVLITGATGLVGNAITKVLHAKGISVNYLTTSKEKIVLSENYKGFYWNPAQDKIDITCFEDVSAIINLAGASISKRWTKAYKKKILYSRINSVDTLYNGLEKIDFSHIKSFVSASAIGIYPDSLSSYYDENETAVDDSFLGEVVNEWEHKINTLNAFDFDIAKIRIGVVLSKNGGALPKMAMPIKNYVGAAFGSGDQWQSWIHIEDLAQIFVFALEHGLKGTFNAVAPNPVTNTKMTKELAKVLGKPLILPNVPRFAMQLLLGDMSYLLYASQRVSSKRIEKEGFVFHFPNVCSALEDLYHAEKEKIDSPNTKNLKKEFV</sequence>
<gene>
    <name evidence="4" type="ORF">HME9304_00452</name>
</gene>
<dbReference type="Pfam" id="PF01370">
    <property type="entry name" value="Epimerase"/>
    <property type="match status" value="1"/>
</dbReference>
<dbReference type="NCBIfam" id="TIGR01777">
    <property type="entry name" value="yfcH"/>
    <property type="match status" value="1"/>
</dbReference>
<dbReference type="PANTHER" id="PTHR11092:SF0">
    <property type="entry name" value="EPIMERASE FAMILY PROTEIN SDR39U1"/>
    <property type="match status" value="1"/>
</dbReference>
<organism evidence="4 5">
    <name type="scientific">Flagellimonas maritima</name>
    <dbReference type="NCBI Taxonomy" id="1383885"/>
    <lineage>
        <taxon>Bacteria</taxon>
        <taxon>Pseudomonadati</taxon>
        <taxon>Bacteroidota</taxon>
        <taxon>Flavobacteriia</taxon>
        <taxon>Flavobacteriales</taxon>
        <taxon>Flavobacteriaceae</taxon>
        <taxon>Flagellimonas</taxon>
    </lineage>
</organism>
<dbReference type="AlphaFoldDB" id="A0A2Z4LPI5"/>
<feature type="domain" description="NAD-dependent epimerase/dehydratase" evidence="2">
    <location>
        <begin position="3"/>
        <end position="223"/>
    </location>
</feature>
<comment type="similarity">
    <text evidence="1">Belongs to the NAD(P)-dependent epimerase/dehydratase family. SDR39U1 subfamily.</text>
</comment>
<dbReference type="Proteomes" id="UP000248536">
    <property type="component" value="Chromosome"/>
</dbReference>
<evidence type="ECO:0000256" key="1">
    <source>
        <dbReference type="ARBA" id="ARBA00009353"/>
    </source>
</evidence>
<dbReference type="RefSeq" id="WP_112377036.1">
    <property type="nucleotide sequence ID" value="NZ_CP030104.1"/>
</dbReference>
<protein>
    <submittedName>
        <fullName evidence="4">Epimerase family protein</fullName>
    </submittedName>
</protein>
<keyword evidence="5" id="KW-1185">Reference proteome</keyword>
<dbReference type="PANTHER" id="PTHR11092">
    <property type="entry name" value="SUGAR NUCLEOTIDE EPIMERASE RELATED"/>
    <property type="match status" value="1"/>
</dbReference>
<dbReference type="OrthoDB" id="9801773at2"/>
<evidence type="ECO:0000313" key="5">
    <source>
        <dbReference type="Proteomes" id="UP000248536"/>
    </source>
</evidence>
<dbReference type="InterPro" id="IPR001509">
    <property type="entry name" value="Epimerase_deHydtase"/>
</dbReference>
<dbReference type="Pfam" id="PF08338">
    <property type="entry name" value="DUF1731"/>
    <property type="match status" value="1"/>
</dbReference>
<evidence type="ECO:0000313" key="4">
    <source>
        <dbReference type="EMBL" id="AWX43464.1"/>
    </source>
</evidence>
<dbReference type="InterPro" id="IPR036291">
    <property type="entry name" value="NAD(P)-bd_dom_sf"/>
</dbReference>
<evidence type="ECO:0000259" key="2">
    <source>
        <dbReference type="Pfam" id="PF01370"/>
    </source>
</evidence>
<dbReference type="InterPro" id="IPR010099">
    <property type="entry name" value="SDR39U1"/>
</dbReference>
<proteinExistence type="inferred from homology"/>
<dbReference type="InterPro" id="IPR013549">
    <property type="entry name" value="DUF1731"/>
</dbReference>
<dbReference type="KEGG" id="spon:HME9304_00452"/>
<dbReference type="SUPFAM" id="SSF51735">
    <property type="entry name" value="NAD(P)-binding Rossmann-fold domains"/>
    <property type="match status" value="1"/>
</dbReference>